<protein>
    <recommendedName>
        <fullName evidence="4">DUF11 domain-containing protein</fullName>
    </recommendedName>
</protein>
<accession>A0A1F6UZE3</accession>
<evidence type="ECO:0008006" key="4">
    <source>
        <dbReference type="Google" id="ProtNLM"/>
    </source>
</evidence>
<feature type="transmembrane region" description="Helical" evidence="1">
    <location>
        <begin position="73"/>
        <end position="93"/>
    </location>
</feature>
<dbReference type="STRING" id="1801737.A2818_01685"/>
<dbReference type="EMBL" id="MFTN01000021">
    <property type="protein sequence ID" value="OGI62740.1"/>
    <property type="molecule type" value="Genomic_DNA"/>
</dbReference>
<sequence>MPLQDRDKLNRIEELKGKLFSKNYQMKIEHPDSFSRVRKGDTADSWETREQDGSYVMNSANRFFMKTSVFKNFFIFSSVFFILTFGYASYVFFAGGNTVSNDNIDISILGNAFTAGGEELSLIVGITNRNNSPLELVDLVMEYPKGSSSSDPSNDSSTQRFRLSLGTIPSGSVRNENLKVVLFGEQGSSRPIKISLEYRVEGSNAIFVKEKNYDVSISSTPLSISVDAPNTVSPNQDITLSVKTTLNATRSVSKVLLKINYPVGFQFRSSVPAPSFGNNTWTLGDLAPGGSNTISVFGKMVDVFDGEEKSFQISSGSQSPSDKSVIDVVFNSIEQSILVKKPFIEANLFVNNVYQREYAVDAKTQIRGEIRYTNNLDTKVNDLVIRAKISGNAANRKTINAEQGFYNSSEDIIIWDKNSIDYFKEINPGDSGSVNFSLSPLSLFSAGGGLLPNPSINIDISIAGSQSLAGYATEQLTNSSSAFIKIISDVGFSAKAFYYSGPFKNAGLIPPKVEKETSYTISWSVSNTANNISKAIIRSTLPSWMRFMGLVSPVDEDLAYSPSTREIVWNVGRIPKGAGITGAGRSVFFQVAFIPSLSQVGTMPFIINDAFLTGYDDFANVDVRVNKMSLTTQLNSDTIFPPSGGTVVE</sequence>
<keyword evidence="1" id="KW-1133">Transmembrane helix</keyword>
<organism evidence="2 3">
    <name type="scientific">Candidatus Nomurabacteria bacterium RIFCSPHIGHO2_01_FULL_40_12</name>
    <dbReference type="NCBI Taxonomy" id="1801737"/>
    <lineage>
        <taxon>Bacteria</taxon>
        <taxon>Candidatus Nomuraibacteriota</taxon>
    </lineage>
</organism>
<dbReference type="AlphaFoldDB" id="A0A1F6UZE3"/>
<gene>
    <name evidence="2" type="ORF">A2818_01685</name>
</gene>
<evidence type="ECO:0000313" key="3">
    <source>
        <dbReference type="Proteomes" id="UP000177602"/>
    </source>
</evidence>
<evidence type="ECO:0000256" key="1">
    <source>
        <dbReference type="SAM" id="Phobius"/>
    </source>
</evidence>
<name>A0A1F6UZE3_9BACT</name>
<proteinExistence type="predicted"/>
<keyword evidence="1" id="KW-0472">Membrane</keyword>
<reference evidence="2 3" key="1">
    <citation type="journal article" date="2016" name="Nat. Commun.">
        <title>Thousands of microbial genomes shed light on interconnected biogeochemical processes in an aquifer system.</title>
        <authorList>
            <person name="Anantharaman K."/>
            <person name="Brown C.T."/>
            <person name="Hug L.A."/>
            <person name="Sharon I."/>
            <person name="Castelle C.J."/>
            <person name="Probst A.J."/>
            <person name="Thomas B.C."/>
            <person name="Singh A."/>
            <person name="Wilkins M.J."/>
            <person name="Karaoz U."/>
            <person name="Brodie E.L."/>
            <person name="Williams K.H."/>
            <person name="Hubbard S.S."/>
            <person name="Banfield J.F."/>
        </authorList>
    </citation>
    <scope>NUCLEOTIDE SEQUENCE [LARGE SCALE GENOMIC DNA]</scope>
</reference>
<keyword evidence="1" id="KW-0812">Transmembrane</keyword>
<dbReference type="Proteomes" id="UP000177602">
    <property type="component" value="Unassembled WGS sequence"/>
</dbReference>
<evidence type="ECO:0000313" key="2">
    <source>
        <dbReference type="EMBL" id="OGI62740.1"/>
    </source>
</evidence>
<comment type="caution">
    <text evidence="2">The sequence shown here is derived from an EMBL/GenBank/DDBJ whole genome shotgun (WGS) entry which is preliminary data.</text>
</comment>